<evidence type="ECO:0000256" key="3">
    <source>
        <dbReference type="ARBA" id="ARBA00022840"/>
    </source>
</evidence>
<keyword evidence="1" id="KW-0813">Transport</keyword>
<dbReference type="EMBL" id="JBHSNL010000001">
    <property type="protein sequence ID" value="MFC5544176.1"/>
    <property type="molecule type" value="Genomic_DNA"/>
</dbReference>
<keyword evidence="2" id="KW-0547">Nucleotide-binding</keyword>
<dbReference type="Gene3D" id="3.40.50.300">
    <property type="entry name" value="P-loop containing nucleotide triphosphate hydrolases"/>
    <property type="match status" value="1"/>
</dbReference>
<dbReference type="InterPro" id="IPR017871">
    <property type="entry name" value="ABC_transporter-like_CS"/>
</dbReference>
<keyword evidence="6" id="KW-1185">Reference proteome</keyword>
<proteinExistence type="predicted"/>
<organism evidence="5 6">
    <name type="scientific">Marinobacter koreensis</name>
    <dbReference type="NCBI Taxonomy" id="335974"/>
    <lineage>
        <taxon>Bacteria</taxon>
        <taxon>Pseudomonadati</taxon>
        <taxon>Pseudomonadota</taxon>
        <taxon>Gammaproteobacteria</taxon>
        <taxon>Pseudomonadales</taxon>
        <taxon>Marinobacteraceae</taxon>
        <taxon>Marinobacter</taxon>
    </lineage>
</organism>
<dbReference type="InterPro" id="IPR003593">
    <property type="entry name" value="AAA+_ATPase"/>
</dbReference>
<feature type="domain" description="ABC transporter" evidence="4">
    <location>
        <begin position="18"/>
        <end position="246"/>
    </location>
</feature>
<keyword evidence="3 5" id="KW-0067">ATP-binding</keyword>
<dbReference type="InterPro" id="IPR015854">
    <property type="entry name" value="ABC_transpr_LolD-like"/>
</dbReference>
<gene>
    <name evidence="5" type="ORF">ACFPQA_03880</name>
</gene>
<dbReference type="Pfam" id="PF00005">
    <property type="entry name" value="ABC_tran"/>
    <property type="match status" value="1"/>
</dbReference>
<comment type="caution">
    <text evidence="5">The sequence shown here is derived from an EMBL/GenBank/DDBJ whole genome shotgun (WGS) entry which is preliminary data.</text>
</comment>
<dbReference type="CDD" id="cd03255">
    <property type="entry name" value="ABC_MJ0796_LolCDE_FtsE"/>
    <property type="match status" value="1"/>
</dbReference>
<accession>A0ABW0RIT3</accession>
<dbReference type="RefSeq" id="WP_248155058.1">
    <property type="nucleotide sequence ID" value="NZ_JAKZAJ010000001.1"/>
</dbReference>
<dbReference type="InterPro" id="IPR017911">
    <property type="entry name" value="MacB-like_ATP-bd"/>
</dbReference>
<evidence type="ECO:0000256" key="1">
    <source>
        <dbReference type="ARBA" id="ARBA00022448"/>
    </source>
</evidence>
<dbReference type="InterPro" id="IPR027417">
    <property type="entry name" value="P-loop_NTPase"/>
</dbReference>
<dbReference type="PROSITE" id="PS50893">
    <property type="entry name" value="ABC_TRANSPORTER_2"/>
    <property type="match status" value="1"/>
</dbReference>
<dbReference type="InterPro" id="IPR003439">
    <property type="entry name" value="ABC_transporter-like_ATP-bd"/>
</dbReference>
<protein>
    <submittedName>
        <fullName evidence="5">ABC transporter ATP-binding protein</fullName>
    </submittedName>
</protein>
<evidence type="ECO:0000259" key="4">
    <source>
        <dbReference type="PROSITE" id="PS50893"/>
    </source>
</evidence>
<evidence type="ECO:0000313" key="5">
    <source>
        <dbReference type="EMBL" id="MFC5544176.1"/>
    </source>
</evidence>
<dbReference type="SMART" id="SM00382">
    <property type="entry name" value="AAA"/>
    <property type="match status" value="1"/>
</dbReference>
<dbReference type="PROSITE" id="PS00211">
    <property type="entry name" value="ABC_TRANSPORTER_1"/>
    <property type="match status" value="1"/>
</dbReference>
<sequence>MSDGYGEVRESGVPPTIVELCDVYKIYGRGATEVRALDGVSLTIRAGEFVAIMGPSGSGKSTCMNIIGCLDSPSAGQYIFSGVDVGTLGRDERALVRRHFMGFVFQSYNLLPRTSALSNVELPLVYEGVRPALRHRRAVSALAAVGLADRQAATSAELSGGQQQRVAIARALVTEPPVLLADEPTGNLDTVMAREVMTQLTDVRRERGVTIVMVTHEPDIARYADRVLLFTDGKLVRDGTPAEVLA</sequence>
<dbReference type="PANTHER" id="PTHR24220">
    <property type="entry name" value="IMPORT ATP-BINDING PROTEIN"/>
    <property type="match status" value="1"/>
</dbReference>
<reference evidence="6" key="1">
    <citation type="journal article" date="2019" name="Int. J. Syst. Evol. Microbiol.">
        <title>The Global Catalogue of Microorganisms (GCM) 10K type strain sequencing project: providing services to taxonomists for standard genome sequencing and annotation.</title>
        <authorList>
            <consortium name="The Broad Institute Genomics Platform"/>
            <consortium name="The Broad Institute Genome Sequencing Center for Infectious Disease"/>
            <person name="Wu L."/>
            <person name="Ma J."/>
        </authorList>
    </citation>
    <scope>NUCLEOTIDE SEQUENCE [LARGE SCALE GENOMIC DNA]</scope>
    <source>
        <strain evidence="6">CGMCC 4.1799</strain>
    </source>
</reference>
<evidence type="ECO:0000256" key="2">
    <source>
        <dbReference type="ARBA" id="ARBA00022741"/>
    </source>
</evidence>
<dbReference type="Proteomes" id="UP001596055">
    <property type="component" value="Unassembled WGS sequence"/>
</dbReference>
<dbReference type="SUPFAM" id="SSF52540">
    <property type="entry name" value="P-loop containing nucleoside triphosphate hydrolases"/>
    <property type="match status" value="1"/>
</dbReference>
<name>A0ABW0RIT3_9GAMM</name>
<dbReference type="GO" id="GO:0005524">
    <property type="term" value="F:ATP binding"/>
    <property type="evidence" value="ECO:0007669"/>
    <property type="project" value="UniProtKB-KW"/>
</dbReference>
<dbReference type="PANTHER" id="PTHR24220:SF86">
    <property type="entry name" value="ABC TRANSPORTER ABCH.1"/>
    <property type="match status" value="1"/>
</dbReference>
<evidence type="ECO:0000313" key="6">
    <source>
        <dbReference type="Proteomes" id="UP001596055"/>
    </source>
</evidence>